<dbReference type="SUPFAM" id="SSF52374">
    <property type="entry name" value="Nucleotidylyl transferase"/>
    <property type="match status" value="1"/>
</dbReference>
<evidence type="ECO:0000256" key="9">
    <source>
        <dbReference type="ARBA" id="ARBA00048721"/>
    </source>
</evidence>
<dbReference type="EMBL" id="CP068053">
    <property type="protein sequence ID" value="QQT01821.1"/>
    <property type="molecule type" value="Genomic_DNA"/>
</dbReference>
<dbReference type="GO" id="GO:0004515">
    <property type="term" value="F:nicotinate-nucleotide adenylyltransferase activity"/>
    <property type="evidence" value="ECO:0007669"/>
    <property type="project" value="UniProtKB-UniRule"/>
</dbReference>
<evidence type="ECO:0000256" key="6">
    <source>
        <dbReference type="ARBA" id="ARBA00022741"/>
    </source>
</evidence>
<sequence length="216" mass="25165">MGKIGIYGSSFDPVTNVHLWTASTIANRAKLDRVIFLPCANNRIDKQMKTSNDHRWNMLQMAIADNHKFEASDYEMNELAGTSKQYTWYTMEYFTEVYPNDELYFIMGADLLVEIDNQDLPIHKRWKHREKLIANHKFIVMARDGIDMLKAISKSPLLRNADDGRKFHLIDKGLQMEISSSYIRDELAAGGEPRYLLPDPCYQYIMEQGLYQRELS</sequence>
<reference evidence="12 13" key="1">
    <citation type="submission" date="2021-01" db="EMBL/GenBank/DDBJ databases">
        <title>FDA dAtabase for Regulatory Grade micrObial Sequences (FDA-ARGOS): Supporting development and validation of Infectious Disease Dx tests.</title>
        <authorList>
            <person name="Nelson B."/>
            <person name="Plummer A."/>
            <person name="Tallon L."/>
            <person name="Sadzewicz L."/>
            <person name="Zhao X."/>
            <person name="Boylan J."/>
            <person name="Ott S."/>
            <person name="Bowen H."/>
            <person name="Vavikolanu K."/>
            <person name="Mehta A."/>
            <person name="Aluvathingal J."/>
            <person name="Nadendla S."/>
            <person name="Myers T."/>
            <person name="Yan Y."/>
            <person name="Sichtig H."/>
        </authorList>
    </citation>
    <scope>NUCLEOTIDE SEQUENCE [LARGE SCALE GENOMIC DNA]</scope>
    <source>
        <strain evidence="12 13">FDAARGOS_1161</strain>
    </source>
</reference>
<feature type="domain" description="Cytidyltransferase-like" evidence="11">
    <location>
        <begin position="6"/>
        <end position="185"/>
    </location>
</feature>
<dbReference type="Gene3D" id="3.40.50.620">
    <property type="entry name" value="HUPs"/>
    <property type="match status" value="1"/>
</dbReference>
<evidence type="ECO:0000256" key="2">
    <source>
        <dbReference type="ARBA" id="ARBA00005019"/>
    </source>
</evidence>
<dbReference type="NCBIfam" id="TIGR00482">
    <property type="entry name" value="nicotinate (nicotinamide) nucleotide adenylyltransferase"/>
    <property type="match status" value="1"/>
</dbReference>
<keyword evidence="5 10" id="KW-0548">Nucleotidyltransferase</keyword>
<name>A0A974NPQ4_PERPY</name>
<evidence type="ECO:0000256" key="3">
    <source>
        <dbReference type="ARBA" id="ARBA00022642"/>
    </source>
</evidence>
<proteinExistence type="inferred from homology"/>
<protein>
    <recommendedName>
        <fullName evidence="10">Probable nicotinate-nucleotide adenylyltransferase</fullName>
        <ecNumber evidence="10">2.7.7.18</ecNumber>
    </recommendedName>
    <alternativeName>
        <fullName evidence="10">Deamido-NAD(+) diphosphorylase</fullName>
    </alternativeName>
    <alternativeName>
        <fullName evidence="10">Deamido-NAD(+) pyrophosphorylase</fullName>
    </alternativeName>
    <alternativeName>
        <fullName evidence="10">Nicotinate mononucleotide adenylyltransferase</fullName>
        <shortName evidence="10">NaMN adenylyltransferase</shortName>
    </alternativeName>
</protein>
<dbReference type="InterPro" id="IPR014729">
    <property type="entry name" value="Rossmann-like_a/b/a_fold"/>
</dbReference>
<gene>
    <name evidence="10 12" type="primary">nadD</name>
    <name evidence="12" type="ORF">I6J18_08205</name>
</gene>
<keyword evidence="8 10" id="KW-0520">NAD</keyword>
<comment type="catalytic activity">
    <reaction evidence="9 10">
        <text>nicotinate beta-D-ribonucleotide + ATP + H(+) = deamido-NAD(+) + diphosphate</text>
        <dbReference type="Rhea" id="RHEA:22860"/>
        <dbReference type="ChEBI" id="CHEBI:15378"/>
        <dbReference type="ChEBI" id="CHEBI:30616"/>
        <dbReference type="ChEBI" id="CHEBI:33019"/>
        <dbReference type="ChEBI" id="CHEBI:57502"/>
        <dbReference type="ChEBI" id="CHEBI:58437"/>
        <dbReference type="EC" id="2.7.7.18"/>
    </reaction>
</comment>
<keyword evidence="4 10" id="KW-0808">Transferase</keyword>
<dbReference type="RefSeq" id="WP_040376470.1">
    <property type="nucleotide sequence ID" value="NZ_CP068053.1"/>
</dbReference>
<dbReference type="InterPro" id="IPR004821">
    <property type="entry name" value="Cyt_trans-like"/>
</dbReference>
<evidence type="ECO:0000313" key="12">
    <source>
        <dbReference type="EMBL" id="QQT01821.1"/>
    </source>
</evidence>
<dbReference type="PANTHER" id="PTHR39321:SF3">
    <property type="entry name" value="PHOSPHOPANTETHEINE ADENYLYLTRANSFERASE"/>
    <property type="match status" value="1"/>
</dbReference>
<keyword evidence="7 10" id="KW-0067">ATP-binding</keyword>
<evidence type="ECO:0000256" key="1">
    <source>
        <dbReference type="ARBA" id="ARBA00002324"/>
    </source>
</evidence>
<comment type="pathway">
    <text evidence="2 10">Cofactor biosynthesis; NAD(+) biosynthesis; deamido-NAD(+) from nicotinate D-ribonucleotide: step 1/1.</text>
</comment>
<keyword evidence="13" id="KW-1185">Reference proteome</keyword>
<dbReference type="GO" id="GO:0005524">
    <property type="term" value="F:ATP binding"/>
    <property type="evidence" value="ECO:0007669"/>
    <property type="project" value="UniProtKB-KW"/>
</dbReference>
<dbReference type="HAMAP" id="MF_00244">
    <property type="entry name" value="NaMN_adenylyltr"/>
    <property type="match status" value="1"/>
</dbReference>
<evidence type="ECO:0000256" key="10">
    <source>
        <dbReference type="HAMAP-Rule" id="MF_00244"/>
    </source>
</evidence>
<evidence type="ECO:0000256" key="8">
    <source>
        <dbReference type="ARBA" id="ARBA00023027"/>
    </source>
</evidence>
<dbReference type="Pfam" id="PF01467">
    <property type="entry name" value="CTP_transf_like"/>
    <property type="match status" value="1"/>
</dbReference>
<dbReference type="GO" id="GO:0009435">
    <property type="term" value="P:NAD+ biosynthetic process"/>
    <property type="evidence" value="ECO:0007669"/>
    <property type="project" value="UniProtKB-UniRule"/>
</dbReference>
<evidence type="ECO:0000259" key="11">
    <source>
        <dbReference type="Pfam" id="PF01467"/>
    </source>
</evidence>
<comment type="similarity">
    <text evidence="10">Belongs to the NadD family.</text>
</comment>
<dbReference type="PANTHER" id="PTHR39321">
    <property type="entry name" value="NICOTINATE-NUCLEOTIDE ADENYLYLTRANSFERASE-RELATED"/>
    <property type="match status" value="1"/>
</dbReference>
<keyword evidence="3 10" id="KW-0662">Pyridine nucleotide biosynthesis</keyword>
<organism evidence="12 13">
    <name type="scientific">Peribacillus psychrosaccharolyticus</name>
    <name type="common">Bacillus psychrosaccharolyticus</name>
    <dbReference type="NCBI Taxonomy" id="1407"/>
    <lineage>
        <taxon>Bacteria</taxon>
        <taxon>Bacillati</taxon>
        <taxon>Bacillota</taxon>
        <taxon>Bacilli</taxon>
        <taxon>Bacillales</taxon>
        <taxon>Bacillaceae</taxon>
        <taxon>Peribacillus</taxon>
    </lineage>
</organism>
<dbReference type="EC" id="2.7.7.18" evidence="10"/>
<accession>A0A974NPQ4</accession>
<dbReference type="Proteomes" id="UP000595254">
    <property type="component" value="Chromosome"/>
</dbReference>
<dbReference type="CDD" id="cd02165">
    <property type="entry name" value="NMNAT"/>
    <property type="match status" value="1"/>
</dbReference>
<dbReference type="KEGG" id="ppsr:I6J18_08205"/>
<evidence type="ECO:0000256" key="5">
    <source>
        <dbReference type="ARBA" id="ARBA00022695"/>
    </source>
</evidence>
<comment type="function">
    <text evidence="1 10">Catalyzes the reversible adenylation of nicotinate mononucleotide (NaMN) to nicotinic acid adenine dinucleotide (NaAD).</text>
</comment>
<evidence type="ECO:0000256" key="7">
    <source>
        <dbReference type="ARBA" id="ARBA00022840"/>
    </source>
</evidence>
<dbReference type="InterPro" id="IPR005248">
    <property type="entry name" value="NadD/NMNAT"/>
</dbReference>
<dbReference type="AlphaFoldDB" id="A0A974NPQ4"/>
<keyword evidence="6 10" id="KW-0547">Nucleotide-binding</keyword>
<evidence type="ECO:0000256" key="4">
    <source>
        <dbReference type="ARBA" id="ARBA00022679"/>
    </source>
</evidence>
<evidence type="ECO:0000313" key="13">
    <source>
        <dbReference type="Proteomes" id="UP000595254"/>
    </source>
</evidence>